<evidence type="ECO:0000313" key="4">
    <source>
        <dbReference type="EMBL" id="KIP01956.1"/>
    </source>
</evidence>
<keyword evidence="2" id="KW-1133">Transmembrane helix</keyword>
<keyword evidence="2" id="KW-0472">Membrane</keyword>
<evidence type="ECO:0000256" key="2">
    <source>
        <dbReference type="SAM" id="Phobius"/>
    </source>
</evidence>
<name>A0A0C3RQC1_PHLG1</name>
<evidence type="ECO:0000256" key="1">
    <source>
        <dbReference type="SAM" id="MobiDB-lite"/>
    </source>
</evidence>
<dbReference type="AlphaFoldDB" id="A0A0C3RQC1"/>
<proteinExistence type="predicted"/>
<dbReference type="Pfam" id="PF20152">
    <property type="entry name" value="DUF6534"/>
    <property type="match status" value="1"/>
</dbReference>
<reference evidence="4 5" key="1">
    <citation type="journal article" date="2014" name="PLoS Genet.">
        <title>Analysis of the Phlebiopsis gigantea genome, transcriptome and secretome provides insight into its pioneer colonization strategies of wood.</title>
        <authorList>
            <person name="Hori C."/>
            <person name="Ishida T."/>
            <person name="Igarashi K."/>
            <person name="Samejima M."/>
            <person name="Suzuki H."/>
            <person name="Master E."/>
            <person name="Ferreira P."/>
            <person name="Ruiz-Duenas F.J."/>
            <person name="Held B."/>
            <person name="Canessa P."/>
            <person name="Larrondo L.F."/>
            <person name="Schmoll M."/>
            <person name="Druzhinina I.S."/>
            <person name="Kubicek C.P."/>
            <person name="Gaskell J.A."/>
            <person name="Kersten P."/>
            <person name="St John F."/>
            <person name="Glasner J."/>
            <person name="Sabat G."/>
            <person name="Splinter BonDurant S."/>
            <person name="Syed K."/>
            <person name="Yadav J."/>
            <person name="Mgbeahuruike A.C."/>
            <person name="Kovalchuk A."/>
            <person name="Asiegbu F.O."/>
            <person name="Lackner G."/>
            <person name="Hoffmeister D."/>
            <person name="Rencoret J."/>
            <person name="Gutierrez A."/>
            <person name="Sun H."/>
            <person name="Lindquist E."/>
            <person name="Barry K."/>
            <person name="Riley R."/>
            <person name="Grigoriev I.V."/>
            <person name="Henrissat B."/>
            <person name="Kues U."/>
            <person name="Berka R.M."/>
            <person name="Martinez A.T."/>
            <person name="Covert S.F."/>
            <person name="Blanchette R.A."/>
            <person name="Cullen D."/>
        </authorList>
    </citation>
    <scope>NUCLEOTIDE SEQUENCE [LARGE SCALE GENOMIC DNA]</scope>
    <source>
        <strain evidence="4 5">11061_1 CR5-6</strain>
    </source>
</reference>
<sequence length="111" mass="12376">MTYAINTSLLTSVFAVATFITCLAMPDNFIFLALIFPLSELYSNSLLASLNMRGRLRRRIVRGSVELDDLEALSRGTVEFAHEGRDRSPHSQSPRPRARGSPRSDMPKPPV</sequence>
<keyword evidence="5" id="KW-1185">Reference proteome</keyword>
<feature type="compositionally biased region" description="Low complexity" evidence="1">
    <location>
        <begin position="91"/>
        <end position="104"/>
    </location>
</feature>
<dbReference type="EMBL" id="KN840718">
    <property type="protein sequence ID" value="KIP01956.1"/>
    <property type="molecule type" value="Genomic_DNA"/>
</dbReference>
<protein>
    <recommendedName>
        <fullName evidence="3">DUF6534 domain-containing protein</fullName>
    </recommendedName>
</protein>
<dbReference type="OrthoDB" id="2535105at2759"/>
<feature type="domain" description="DUF6534" evidence="3">
    <location>
        <begin position="1"/>
        <end position="54"/>
    </location>
</feature>
<accession>A0A0C3RQC1</accession>
<dbReference type="STRING" id="745531.A0A0C3RQC1"/>
<gene>
    <name evidence="4" type="ORF">PHLGIDRAFT_319266</name>
</gene>
<dbReference type="InterPro" id="IPR045339">
    <property type="entry name" value="DUF6534"/>
</dbReference>
<keyword evidence="2" id="KW-0812">Transmembrane</keyword>
<feature type="transmembrane region" description="Helical" evidence="2">
    <location>
        <begin position="34"/>
        <end position="52"/>
    </location>
</feature>
<evidence type="ECO:0000313" key="5">
    <source>
        <dbReference type="Proteomes" id="UP000053257"/>
    </source>
</evidence>
<dbReference type="HOGENOM" id="CLU_2159328_0_0_1"/>
<feature type="compositionally biased region" description="Basic and acidic residues" evidence="1">
    <location>
        <begin position="80"/>
        <end position="89"/>
    </location>
</feature>
<evidence type="ECO:0000259" key="3">
    <source>
        <dbReference type="Pfam" id="PF20152"/>
    </source>
</evidence>
<dbReference type="Proteomes" id="UP000053257">
    <property type="component" value="Unassembled WGS sequence"/>
</dbReference>
<feature type="region of interest" description="Disordered" evidence="1">
    <location>
        <begin position="78"/>
        <end position="111"/>
    </location>
</feature>
<organism evidence="4 5">
    <name type="scientific">Phlebiopsis gigantea (strain 11061_1 CR5-6)</name>
    <name type="common">White-rot fungus</name>
    <name type="synonym">Peniophora gigantea</name>
    <dbReference type="NCBI Taxonomy" id="745531"/>
    <lineage>
        <taxon>Eukaryota</taxon>
        <taxon>Fungi</taxon>
        <taxon>Dikarya</taxon>
        <taxon>Basidiomycota</taxon>
        <taxon>Agaricomycotina</taxon>
        <taxon>Agaricomycetes</taxon>
        <taxon>Polyporales</taxon>
        <taxon>Phanerochaetaceae</taxon>
        <taxon>Phlebiopsis</taxon>
    </lineage>
</organism>